<reference evidence="17" key="4">
    <citation type="submission" date="2025-09" db="UniProtKB">
        <authorList>
            <consortium name="Ensembl"/>
        </authorList>
    </citation>
    <scope>IDENTIFICATION</scope>
</reference>
<dbReference type="FunFam" id="3.30.160.60:FF:000352">
    <property type="entry name" value="zinc finger protein 3 homolog"/>
    <property type="match status" value="1"/>
</dbReference>
<dbReference type="Gene3D" id="3.30.160.60">
    <property type="entry name" value="Classic Zinc Finger"/>
    <property type="match status" value="7"/>
</dbReference>
<dbReference type="SUPFAM" id="SSF57667">
    <property type="entry name" value="beta-beta-alpha zinc fingers"/>
    <property type="match status" value="4"/>
</dbReference>
<keyword evidence="4" id="KW-1017">Isopeptide bond</keyword>
<dbReference type="HOGENOM" id="CLU_002678_44_17_1"/>
<evidence type="ECO:0000256" key="13">
    <source>
        <dbReference type="ARBA" id="ARBA00023242"/>
    </source>
</evidence>
<dbReference type="SUPFAM" id="SSF109640">
    <property type="entry name" value="KRAB domain (Kruppel-associated box)"/>
    <property type="match status" value="1"/>
</dbReference>
<dbReference type="FunFam" id="3.30.160.60:FF:000144">
    <property type="entry name" value="zinc finger protein 181 isoform X1"/>
    <property type="match status" value="2"/>
</dbReference>
<name>G3QFS7_GORGO</name>
<dbReference type="FunFam" id="3.30.160.60:FF:001292">
    <property type="entry name" value="zinc finger protein 181 isoform X2"/>
    <property type="match status" value="1"/>
</dbReference>
<dbReference type="Bgee" id="ENSGGOG00000001174">
    <property type="expression patterns" value="Expressed in cerebellum and 6 other cell types or tissues"/>
</dbReference>
<dbReference type="PANTHER" id="PTHR24381:SF462">
    <property type="entry name" value="ZINC FINGER PROTEIN 566"/>
    <property type="match status" value="1"/>
</dbReference>
<evidence type="ECO:0000313" key="17">
    <source>
        <dbReference type="Ensembl" id="ENSGGOP00000001157.3"/>
    </source>
</evidence>
<dbReference type="Pfam" id="PF00096">
    <property type="entry name" value="zf-C2H2"/>
    <property type="match status" value="7"/>
</dbReference>
<keyword evidence="10" id="KW-0805">Transcription regulation</keyword>
<dbReference type="FunFam" id="3.30.160.60:FF:000800">
    <property type="entry name" value="zinc finger protein 181 isoform X2"/>
    <property type="match status" value="1"/>
</dbReference>
<dbReference type="InterPro" id="IPR001909">
    <property type="entry name" value="KRAB"/>
</dbReference>
<accession>G3QFS7</accession>
<protein>
    <submittedName>
        <fullName evidence="17">Zinc finger protein 302</fullName>
    </submittedName>
</protein>
<dbReference type="AlphaFoldDB" id="G3QFS7"/>
<proteinExistence type="inferred from homology"/>
<evidence type="ECO:0000256" key="14">
    <source>
        <dbReference type="PROSITE-ProRule" id="PRU00042"/>
    </source>
</evidence>
<evidence type="ECO:0000313" key="18">
    <source>
        <dbReference type="Proteomes" id="UP000001519"/>
    </source>
</evidence>
<sequence length="432" mass="49394">MSNVTFSDVAIDFSHEEWACLDTAQRDLYKDVMVQNYENLVSVAGLSVTKPYVIMLLEDGKEPWMMEKKLSKAYPFPLSHSVPASVNFGFSALFEHFLEVTEIFELSELCVFWELSTKKDIYDEDSPQPVTMEKVVKQSYKFSNSNKNLEYTECDTFRSTFHSKSTLSEPQNNSAEGNSHKYDILKKNLSKKSVIKSERINGGKKLLNSNKSGAAFNQGKSLTLPQTCNREKIYTCSECGKAFGKQSILNRHWRIHTGEKPYECRECGKTFSHGSSLTRHQISHSGEKPYKCIECGKAFSHGSSLTNHQSTHTGEKPYECMNCGKSFSRVSLLIQHLRIHTQEKRYECRICGKAFIHSSSLIHHQKSHTGEKPYECSECGKAFCCSSHLTQHQRIHSMKKKYECNKCLKVFSSFSFLVQHQSIHTEEKPFEV</sequence>
<dbReference type="PROSITE" id="PS50157">
    <property type="entry name" value="ZINC_FINGER_C2H2_2"/>
    <property type="match status" value="7"/>
</dbReference>
<feature type="domain" description="C2H2-type" evidence="15">
    <location>
        <begin position="402"/>
        <end position="429"/>
    </location>
</feature>
<organism evidence="17 18">
    <name type="scientific">Gorilla gorilla gorilla</name>
    <name type="common">Western lowland gorilla</name>
    <dbReference type="NCBI Taxonomy" id="9595"/>
    <lineage>
        <taxon>Eukaryota</taxon>
        <taxon>Metazoa</taxon>
        <taxon>Chordata</taxon>
        <taxon>Craniata</taxon>
        <taxon>Vertebrata</taxon>
        <taxon>Euteleostomi</taxon>
        <taxon>Mammalia</taxon>
        <taxon>Eutheria</taxon>
        <taxon>Euarchontoglires</taxon>
        <taxon>Primates</taxon>
        <taxon>Haplorrhini</taxon>
        <taxon>Catarrhini</taxon>
        <taxon>Hominidae</taxon>
        <taxon>Gorilla</taxon>
    </lineage>
</organism>
<keyword evidence="6" id="KW-0677">Repeat</keyword>
<dbReference type="GO" id="GO:0006355">
    <property type="term" value="P:regulation of DNA-templated transcription"/>
    <property type="evidence" value="ECO:0007669"/>
    <property type="project" value="InterPro"/>
</dbReference>
<dbReference type="EMBL" id="CABD030113159">
    <property type="status" value="NOT_ANNOTATED_CDS"/>
    <property type="molecule type" value="Genomic_DNA"/>
</dbReference>
<evidence type="ECO:0000256" key="4">
    <source>
        <dbReference type="ARBA" id="ARBA00022499"/>
    </source>
</evidence>
<comment type="function">
    <text evidence="1">May be involved in transcriptional regulation.</text>
</comment>
<evidence type="ECO:0000256" key="8">
    <source>
        <dbReference type="ARBA" id="ARBA00022833"/>
    </source>
</evidence>
<dbReference type="GeneTree" id="ENSGT00940000161431"/>
<dbReference type="PANTHER" id="PTHR24381">
    <property type="entry name" value="ZINC FINGER PROTEIN"/>
    <property type="match status" value="1"/>
</dbReference>
<evidence type="ECO:0000259" key="16">
    <source>
        <dbReference type="PROSITE" id="PS50805"/>
    </source>
</evidence>
<gene>
    <name evidence="17" type="primary">ZNF302</name>
</gene>
<reference evidence="17 18" key="2">
    <citation type="journal article" date="2012" name="Nature">
        <title>Insights into hominid evolution from the gorilla genome sequence.</title>
        <authorList>
            <person name="Scally A."/>
            <person name="Dutheil J.Y."/>
            <person name="Hillier L.W."/>
            <person name="Jordan G.E."/>
            <person name="Goodhead I."/>
            <person name="Herrero J."/>
            <person name="Hobolth A."/>
            <person name="Lappalainen T."/>
            <person name="Mailund T."/>
            <person name="Marques-Bonet T."/>
            <person name="McCarthy S."/>
            <person name="Montgomery S.H."/>
            <person name="Schwalie P.C."/>
            <person name="Tang Y.A."/>
            <person name="Ward M.C."/>
            <person name="Xue Y."/>
            <person name="Yngvadottir B."/>
            <person name="Alkan C."/>
            <person name="Andersen L.N."/>
            <person name="Ayub Q."/>
            <person name="Ball E.V."/>
            <person name="Beal K."/>
            <person name="Bradley B.J."/>
            <person name="Chen Y."/>
            <person name="Clee C.M."/>
            <person name="Fitzgerald S."/>
            <person name="Graves T.A."/>
            <person name="Gu Y."/>
            <person name="Heath P."/>
            <person name="Heger A."/>
            <person name="Karakoc E."/>
            <person name="Kolb-Kokocinski A."/>
            <person name="Laird G.K."/>
            <person name="Lunter G."/>
            <person name="Meader S."/>
            <person name="Mort M."/>
            <person name="Mullikin J.C."/>
            <person name="Munch K."/>
            <person name="O'Connor T.D."/>
            <person name="Phillips A.D."/>
            <person name="Prado-Martinez J."/>
            <person name="Rogers A.S."/>
            <person name="Sajjadian S."/>
            <person name="Schmidt D."/>
            <person name="Shaw K."/>
            <person name="Simpson J.T."/>
            <person name="Stenson P.D."/>
            <person name="Turner D.J."/>
            <person name="Vigilant L."/>
            <person name="Vilella A.J."/>
            <person name="Whitener W."/>
            <person name="Zhu B."/>
            <person name="Cooper D.N."/>
            <person name="de Jong P."/>
            <person name="Dermitzakis E.T."/>
            <person name="Eichler E.E."/>
            <person name="Flicek P."/>
            <person name="Goldman N."/>
            <person name="Mundy N.I."/>
            <person name="Ning Z."/>
            <person name="Odom D.T."/>
            <person name="Ponting C.P."/>
            <person name="Quail M.A."/>
            <person name="Ryder O.A."/>
            <person name="Searle S.M."/>
            <person name="Warren W.C."/>
            <person name="Wilson R.K."/>
            <person name="Schierup M.H."/>
            <person name="Rogers J."/>
            <person name="Tyler-Smith C."/>
            <person name="Durbin R."/>
        </authorList>
    </citation>
    <scope>NUCLEOTIDE SEQUENCE [LARGE SCALE GENOMIC DNA]</scope>
</reference>
<keyword evidence="12" id="KW-0804">Transcription</keyword>
<keyword evidence="18" id="KW-1185">Reference proteome</keyword>
<keyword evidence="13" id="KW-0539">Nucleus</keyword>
<keyword evidence="8" id="KW-0862">Zinc</keyword>
<dbReference type="SMART" id="SM00349">
    <property type="entry name" value="KRAB"/>
    <property type="match status" value="1"/>
</dbReference>
<comment type="similarity">
    <text evidence="3">Belongs to the krueppel C2H2-type zinc-finger protein family.</text>
</comment>
<keyword evidence="7 14" id="KW-0863">Zinc-finger</keyword>
<evidence type="ECO:0000256" key="9">
    <source>
        <dbReference type="ARBA" id="ARBA00022843"/>
    </source>
</evidence>
<evidence type="ECO:0000256" key="12">
    <source>
        <dbReference type="ARBA" id="ARBA00023163"/>
    </source>
</evidence>
<reference evidence="17" key="3">
    <citation type="submission" date="2025-08" db="UniProtKB">
        <authorList>
            <consortium name="Ensembl"/>
        </authorList>
    </citation>
    <scope>IDENTIFICATION</scope>
</reference>
<dbReference type="PROSITE" id="PS00028">
    <property type="entry name" value="ZINC_FINGER_C2H2_1"/>
    <property type="match status" value="7"/>
</dbReference>
<dbReference type="InterPro" id="IPR013087">
    <property type="entry name" value="Znf_C2H2_type"/>
</dbReference>
<keyword evidence="11" id="KW-0238">DNA-binding</keyword>
<dbReference type="FunFam" id="3.30.160.60:FF:000295">
    <property type="entry name" value="zinc finger protein 19"/>
    <property type="match status" value="1"/>
</dbReference>
<feature type="domain" description="C2H2-type" evidence="15">
    <location>
        <begin position="290"/>
        <end position="317"/>
    </location>
</feature>
<evidence type="ECO:0000256" key="3">
    <source>
        <dbReference type="ARBA" id="ARBA00006991"/>
    </source>
</evidence>
<evidence type="ECO:0000256" key="6">
    <source>
        <dbReference type="ARBA" id="ARBA00022737"/>
    </source>
</evidence>
<keyword evidence="5" id="KW-0479">Metal-binding</keyword>
<reference evidence="18" key="1">
    <citation type="submission" date="2011-05" db="EMBL/GenBank/DDBJ databases">
        <title>Insights into the evolution of the great apes provided by the gorilla genome.</title>
        <authorList>
            <person name="Scally A."/>
        </authorList>
    </citation>
    <scope>NUCLEOTIDE SEQUENCE [LARGE SCALE GENOMIC DNA]</scope>
</reference>
<dbReference type="Gene3D" id="6.10.140.140">
    <property type="match status" value="1"/>
</dbReference>
<feature type="domain" description="C2H2-type" evidence="15">
    <location>
        <begin position="374"/>
        <end position="401"/>
    </location>
</feature>
<dbReference type="PROSITE" id="PS50805">
    <property type="entry name" value="KRAB"/>
    <property type="match status" value="1"/>
</dbReference>
<feature type="domain" description="C2H2-type" evidence="15">
    <location>
        <begin position="234"/>
        <end position="261"/>
    </location>
</feature>
<feature type="domain" description="C2H2-type" evidence="15">
    <location>
        <begin position="262"/>
        <end position="289"/>
    </location>
</feature>
<dbReference type="Pfam" id="PF01352">
    <property type="entry name" value="KRAB"/>
    <property type="match status" value="1"/>
</dbReference>
<dbReference type="InterPro" id="IPR036051">
    <property type="entry name" value="KRAB_dom_sf"/>
</dbReference>
<dbReference type="GO" id="GO:0003677">
    <property type="term" value="F:DNA binding"/>
    <property type="evidence" value="ECO:0007669"/>
    <property type="project" value="UniProtKB-KW"/>
</dbReference>
<evidence type="ECO:0000256" key="7">
    <source>
        <dbReference type="ARBA" id="ARBA00022771"/>
    </source>
</evidence>
<evidence type="ECO:0000259" key="15">
    <source>
        <dbReference type="PROSITE" id="PS50157"/>
    </source>
</evidence>
<dbReference type="eggNOG" id="KOG1721">
    <property type="taxonomic scope" value="Eukaryota"/>
</dbReference>
<dbReference type="SMART" id="SM00355">
    <property type="entry name" value="ZnF_C2H2"/>
    <property type="match status" value="7"/>
</dbReference>
<evidence type="ECO:0000256" key="10">
    <source>
        <dbReference type="ARBA" id="ARBA00023015"/>
    </source>
</evidence>
<keyword evidence="9" id="KW-0832">Ubl conjugation</keyword>
<dbReference type="GO" id="GO:0005634">
    <property type="term" value="C:nucleus"/>
    <property type="evidence" value="ECO:0007669"/>
    <property type="project" value="UniProtKB-SubCell"/>
</dbReference>
<dbReference type="Ensembl" id="ENSGGOT00000001181.3">
    <property type="protein sequence ID" value="ENSGGOP00000001157.3"/>
    <property type="gene ID" value="ENSGGOG00000001174.3"/>
</dbReference>
<feature type="domain" description="C2H2-type" evidence="15">
    <location>
        <begin position="346"/>
        <end position="373"/>
    </location>
</feature>
<dbReference type="CDD" id="cd07765">
    <property type="entry name" value="KRAB_A-box"/>
    <property type="match status" value="1"/>
</dbReference>
<feature type="domain" description="C2H2-type" evidence="15">
    <location>
        <begin position="318"/>
        <end position="345"/>
    </location>
</feature>
<evidence type="ECO:0000256" key="2">
    <source>
        <dbReference type="ARBA" id="ARBA00004123"/>
    </source>
</evidence>
<comment type="subcellular location">
    <subcellularLocation>
        <location evidence="2">Nucleus</location>
    </subcellularLocation>
</comment>
<feature type="domain" description="KRAB" evidence="16">
    <location>
        <begin position="4"/>
        <end position="76"/>
    </location>
</feature>
<evidence type="ECO:0000256" key="1">
    <source>
        <dbReference type="ARBA" id="ARBA00003767"/>
    </source>
</evidence>
<evidence type="ECO:0000256" key="5">
    <source>
        <dbReference type="ARBA" id="ARBA00022723"/>
    </source>
</evidence>
<dbReference type="FunFam" id="3.30.160.60:FF:001498">
    <property type="entry name" value="Zinc finger protein 404"/>
    <property type="match status" value="1"/>
</dbReference>
<dbReference type="Proteomes" id="UP000001519">
    <property type="component" value="Chromosome 19"/>
</dbReference>
<evidence type="ECO:0000256" key="11">
    <source>
        <dbReference type="ARBA" id="ARBA00023125"/>
    </source>
</evidence>
<dbReference type="GO" id="GO:0008270">
    <property type="term" value="F:zinc ion binding"/>
    <property type="evidence" value="ECO:0007669"/>
    <property type="project" value="UniProtKB-KW"/>
</dbReference>
<dbReference type="InterPro" id="IPR036236">
    <property type="entry name" value="Znf_C2H2_sf"/>
</dbReference>